<dbReference type="InterPro" id="IPR012912">
    <property type="entry name" value="Plasmid_pRiA4b_Orf3-like"/>
</dbReference>
<dbReference type="AlphaFoldDB" id="A0A7H9EM01"/>
<dbReference type="KEGG" id="lsw:GTO87_09095"/>
<dbReference type="Pfam" id="PF07929">
    <property type="entry name" value="PRiA4_ORF3"/>
    <property type="match status" value="1"/>
</dbReference>
<evidence type="ECO:0000259" key="1">
    <source>
        <dbReference type="Pfam" id="PF07929"/>
    </source>
</evidence>
<dbReference type="InterPro" id="IPR024047">
    <property type="entry name" value="MM3350-like_sf"/>
</dbReference>
<gene>
    <name evidence="2" type="ORF">GTO87_09095</name>
</gene>
<dbReference type="SUPFAM" id="SSF159941">
    <property type="entry name" value="MM3350-like"/>
    <property type="match status" value="1"/>
</dbReference>
<proteinExistence type="predicted"/>
<feature type="domain" description="Plasmid pRiA4b Orf3-like" evidence="1">
    <location>
        <begin position="24"/>
        <end position="128"/>
    </location>
</feature>
<dbReference type="Proteomes" id="UP000510886">
    <property type="component" value="Chromosome"/>
</dbReference>
<name>A0A7H9EM01_9LACO</name>
<dbReference type="RefSeq" id="WP_180848924.1">
    <property type="nucleotide sequence ID" value="NZ_CP047418.1"/>
</dbReference>
<sequence>MGAYIYDLYDPHEDISYQIPQLWVEDDPGARDASVHYLDEFQVGDKLVLYYDYGDDWEFDIQIEKISRTKQGPVVARVLAGQRYGIIDDIGGVSGLKEYYSKCKKKQNLRFYEEWLGFLPNLDEFNVADINRELNE</sequence>
<dbReference type="EMBL" id="CP047418">
    <property type="protein sequence ID" value="QLL78726.1"/>
    <property type="molecule type" value="Genomic_DNA"/>
</dbReference>
<reference evidence="2 3" key="1">
    <citation type="submission" date="2020-01" db="EMBL/GenBank/DDBJ databases">
        <title>Complete and circular genome sequences of six lactobacillus isolates from horses.</title>
        <authorList>
            <person name="Hassan H.M."/>
        </authorList>
    </citation>
    <scope>NUCLEOTIDE SEQUENCE [LARGE SCALE GENOMIC DNA]</scope>
    <source>
        <strain evidence="2 3">1A</strain>
    </source>
</reference>
<protein>
    <recommendedName>
        <fullName evidence="1">Plasmid pRiA4b Orf3-like domain-containing protein</fullName>
    </recommendedName>
</protein>
<accession>A0A7H9EM01</accession>
<evidence type="ECO:0000313" key="2">
    <source>
        <dbReference type="EMBL" id="QLL78726.1"/>
    </source>
</evidence>
<evidence type="ECO:0000313" key="3">
    <source>
        <dbReference type="Proteomes" id="UP000510886"/>
    </source>
</evidence>
<organism evidence="2 3">
    <name type="scientific">Ligilactobacillus saerimneri</name>
    <dbReference type="NCBI Taxonomy" id="228229"/>
    <lineage>
        <taxon>Bacteria</taxon>
        <taxon>Bacillati</taxon>
        <taxon>Bacillota</taxon>
        <taxon>Bacilli</taxon>
        <taxon>Lactobacillales</taxon>
        <taxon>Lactobacillaceae</taxon>
        <taxon>Ligilactobacillus</taxon>
    </lineage>
</organism>
<dbReference type="Gene3D" id="3.10.290.30">
    <property type="entry name" value="MM3350-like"/>
    <property type="match status" value="1"/>
</dbReference>